<evidence type="ECO:0000256" key="8">
    <source>
        <dbReference type="ARBA" id="ARBA00023136"/>
    </source>
</evidence>
<keyword evidence="9" id="KW-0739">Sodium transport</keyword>
<evidence type="ECO:0000256" key="6">
    <source>
        <dbReference type="ARBA" id="ARBA00023053"/>
    </source>
</evidence>
<feature type="transmembrane region" description="Helical" evidence="10">
    <location>
        <begin position="37"/>
        <end position="63"/>
    </location>
</feature>
<dbReference type="GO" id="GO:0005886">
    <property type="term" value="C:plasma membrane"/>
    <property type="evidence" value="ECO:0007669"/>
    <property type="project" value="UniProtKB-SubCell"/>
</dbReference>
<evidence type="ECO:0000256" key="4">
    <source>
        <dbReference type="ARBA" id="ARBA00022692"/>
    </source>
</evidence>
<gene>
    <name evidence="12" type="ORF">SAMN04488559_11925</name>
</gene>
<feature type="transmembrane region" description="Helical" evidence="10">
    <location>
        <begin position="83"/>
        <end position="102"/>
    </location>
</feature>
<evidence type="ECO:0000313" key="13">
    <source>
        <dbReference type="Proteomes" id="UP000198948"/>
    </source>
</evidence>
<sequence length="701" mass="79423">MPILEATMLLLVLVLVSNVISHYLVSIPTALIQVGVGIIVALFADIQIELETSWFMLLFIAPLLFNDGKHYPNKELWKLRAPIFANAILLVFIITFLGGFLIHKIVPEIPLVVSFALAAILAPTDTVAVHGIAERVKLPPGILSLVTGESLINDASGLIAFKYAIAATVTGFFSFKNATLEFFYMAIAGAIIGFILMILIHLLKIWLMKQGINDVILHTSLQIIAPFLIYFVAEDHFHASGVIAVVAAGLVASTKKNFAKDYLAEIHMLTERTWDIIIYLLNGIVFLILGIEFPVAMRETIQNPHIGNIRAIGYAVLIWFMLLVIRIIWIYGYMQYDYSFGKQKGKIKPSFYIALLSGLTGVRGAITMAGILSIPHVIDSGAIFPERSLVLFIASGVILLSLLAATIALPLLTKQKKRIEMTGDEPGDENVGNLHELMQNGEISETKARMHLIKVAIQTLEKETSDENRLAAYDLMHEYNHMNRHLRIEQNSKEDVAFFIEKERDLRTMAFESEFVCLEKLKENQAASDFSLHFYEQALEKKLKLSNKDFRAKFIWLNIYLQRKSRRFMQIVFKKFGNKKSHTHVVEILAVEKECAKAAIQTLSLYLKKNKKDISPSKKSAIYHLIVEYRNKIERIKQYGQIDRQAYESDIHDLRLKVLASERARIQEMYENGDISRELAARLRQFVNYSEGSIMEVDFEN</sequence>
<evidence type="ECO:0000256" key="5">
    <source>
        <dbReference type="ARBA" id="ARBA00022989"/>
    </source>
</evidence>
<evidence type="ECO:0000256" key="7">
    <source>
        <dbReference type="ARBA" id="ARBA00023065"/>
    </source>
</evidence>
<feature type="transmembrane region" description="Helical" evidence="10">
    <location>
        <begin position="276"/>
        <end position="297"/>
    </location>
</feature>
<evidence type="ECO:0000313" key="12">
    <source>
        <dbReference type="EMBL" id="SES02913.1"/>
    </source>
</evidence>
<evidence type="ECO:0000259" key="11">
    <source>
        <dbReference type="Pfam" id="PF00999"/>
    </source>
</evidence>
<feature type="domain" description="Cation/H+ exchanger transmembrane" evidence="11">
    <location>
        <begin position="14"/>
        <end position="413"/>
    </location>
</feature>
<feature type="transmembrane region" description="Helical" evidence="10">
    <location>
        <begin position="109"/>
        <end position="133"/>
    </location>
</feature>
<dbReference type="GO" id="GO:0015386">
    <property type="term" value="F:potassium:proton antiporter activity"/>
    <property type="evidence" value="ECO:0007669"/>
    <property type="project" value="TreeGrafter"/>
</dbReference>
<dbReference type="GO" id="GO:0098719">
    <property type="term" value="P:sodium ion import across plasma membrane"/>
    <property type="evidence" value="ECO:0007669"/>
    <property type="project" value="TreeGrafter"/>
</dbReference>
<feature type="transmembrane region" description="Helical" evidence="10">
    <location>
        <begin position="215"/>
        <end position="233"/>
    </location>
</feature>
<dbReference type="Pfam" id="PF00999">
    <property type="entry name" value="Na_H_Exchanger"/>
    <property type="match status" value="1"/>
</dbReference>
<evidence type="ECO:0000256" key="1">
    <source>
        <dbReference type="ARBA" id="ARBA00004651"/>
    </source>
</evidence>
<feature type="transmembrane region" description="Helical" evidence="10">
    <location>
        <begin position="239"/>
        <end position="255"/>
    </location>
</feature>
<accession>A0A1H9U1G6</accession>
<evidence type="ECO:0000256" key="9">
    <source>
        <dbReference type="ARBA" id="ARBA00023201"/>
    </source>
</evidence>
<keyword evidence="5 10" id="KW-1133">Transmembrane helix</keyword>
<feature type="transmembrane region" description="Helical" evidence="10">
    <location>
        <begin position="351"/>
        <end position="378"/>
    </location>
</feature>
<comment type="subcellular location">
    <subcellularLocation>
        <location evidence="1">Cell membrane</location>
        <topology evidence="1">Multi-pass membrane protein</topology>
    </subcellularLocation>
</comment>
<dbReference type="GO" id="GO:0015385">
    <property type="term" value="F:sodium:proton antiporter activity"/>
    <property type="evidence" value="ECO:0007669"/>
    <property type="project" value="InterPro"/>
</dbReference>
<dbReference type="PANTHER" id="PTHR10110:SF86">
    <property type="entry name" value="SODIUM_HYDROGEN EXCHANGER 7"/>
    <property type="match status" value="1"/>
</dbReference>
<dbReference type="InterPro" id="IPR006153">
    <property type="entry name" value="Cation/H_exchanger_TM"/>
</dbReference>
<protein>
    <submittedName>
        <fullName evidence="12">Sodium/proton antiporter, CPA1 family</fullName>
    </submittedName>
</protein>
<keyword evidence="6" id="KW-0915">Sodium</keyword>
<dbReference type="GO" id="GO:0051453">
    <property type="term" value="P:regulation of intracellular pH"/>
    <property type="evidence" value="ECO:0007669"/>
    <property type="project" value="TreeGrafter"/>
</dbReference>
<proteinExistence type="predicted"/>
<dbReference type="PANTHER" id="PTHR10110">
    <property type="entry name" value="SODIUM/HYDROGEN EXCHANGER"/>
    <property type="match status" value="1"/>
</dbReference>
<feature type="transmembrane region" description="Helical" evidence="10">
    <location>
        <begin position="309"/>
        <end position="331"/>
    </location>
</feature>
<evidence type="ECO:0000256" key="10">
    <source>
        <dbReference type="SAM" id="Phobius"/>
    </source>
</evidence>
<dbReference type="InterPro" id="IPR018422">
    <property type="entry name" value="Cation/H_exchanger_CPA1"/>
</dbReference>
<evidence type="ECO:0000256" key="3">
    <source>
        <dbReference type="ARBA" id="ARBA00022475"/>
    </source>
</evidence>
<keyword evidence="2" id="KW-0813">Transport</keyword>
<dbReference type="AlphaFoldDB" id="A0A1H9U1G6"/>
<dbReference type="EMBL" id="FOHA01000019">
    <property type="protein sequence ID" value="SES02913.1"/>
    <property type="molecule type" value="Genomic_DNA"/>
</dbReference>
<keyword evidence="3" id="KW-1003">Cell membrane</keyword>
<feature type="transmembrane region" description="Helical" evidence="10">
    <location>
        <begin position="6"/>
        <end position="25"/>
    </location>
</feature>
<dbReference type="STRING" id="142588.SAMN04488559_11925"/>
<dbReference type="Gene3D" id="6.10.140.1330">
    <property type="match status" value="1"/>
</dbReference>
<feature type="transmembrane region" description="Helical" evidence="10">
    <location>
        <begin position="182"/>
        <end position="203"/>
    </location>
</feature>
<keyword evidence="8 10" id="KW-0472">Membrane</keyword>
<name>A0A1H9U1G6_9LACT</name>
<feature type="transmembrane region" description="Helical" evidence="10">
    <location>
        <begin position="390"/>
        <end position="412"/>
    </location>
</feature>
<keyword evidence="4 10" id="KW-0812">Transmembrane</keyword>
<dbReference type="Proteomes" id="UP000198948">
    <property type="component" value="Unassembled WGS sequence"/>
</dbReference>
<organism evidence="12 13">
    <name type="scientific">Isobaculum melis</name>
    <dbReference type="NCBI Taxonomy" id="142588"/>
    <lineage>
        <taxon>Bacteria</taxon>
        <taxon>Bacillati</taxon>
        <taxon>Bacillota</taxon>
        <taxon>Bacilli</taxon>
        <taxon>Lactobacillales</taxon>
        <taxon>Carnobacteriaceae</taxon>
        <taxon>Isobaculum</taxon>
    </lineage>
</organism>
<reference evidence="12 13" key="1">
    <citation type="submission" date="2016-10" db="EMBL/GenBank/DDBJ databases">
        <authorList>
            <person name="de Groot N.N."/>
        </authorList>
    </citation>
    <scope>NUCLEOTIDE SEQUENCE [LARGE SCALE GENOMIC DNA]</scope>
    <source>
        <strain evidence="12 13">DSM 13760</strain>
    </source>
</reference>
<keyword evidence="7" id="KW-0406">Ion transport</keyword>
<keyword evidence="13" id="KW-1185">Reference proteome</keyword>
<evidence type="ECO:0000256" key="2">
    <source>
        <dbReference type="ARBA" id="ARBA00022448"/>
    </source>
</evidence>